<dbReference type="Gene3D" id="3.40.50.40">
    <property type="match status" value="1"/>
</dbReference>
<dbReference type="PROSITE" id="PS51732">
    <property type="entry name" value="ASN_GLN_ASE_3"/>
    <property type="match status" value="1"/>
</dbReference>
<dbReference type="PIRSF" id="PIRSF001220">
    <property type="entry name" value="L-ASNase_gatD"/>
    <property type="match status" value="1"/>
</dbReference>
<dbReference type="SMART" id="SM00870">
    <property type="entry name" value="Asparaginase"/>
    <property type="match status" value="1"/>
</dbReference>
<dbReference type="EMBL" id="VBAP01000011">
    <property type="protein sequence ID" value="TMI76745.1"/>
    <property type="molecule type" value="Genomic_DNA"/>
</dbReference>
<evidence type="ECO:0000256" key="1">
    <source>
        <dbReference type="ARBA" id="ARBA00010518"/>
    </source>
</evidence>
<dbReference type="PRINTS" id="PR00139">
    <property type="entry name" value="ASNGLNASE"/>
</dbReference>
<dbReference type="PANTHER" id="PTHR11707">
    <property type="entry name" value="L-ASPARAGINASE"/>
    <property type="match status" value="1"/>
</dbReference>
<reference evidence="10 11" key="1">
    <citation type="journal article" date="2019" name="Nat. Microbiol.">
        <title>Mediterranean grassland soil C-N compound turnover is dependent on rainfall and depth, and is mediated by genomically divergent microorganisms.</title>
        <authorList>
            <person name="Diamond S."/>
            <person name="Andeer P.F."/>
            <person name="Li Z."/>
            <person name="Crits-Christoph A."/>
            <person name="Burstein D."/>
            <person name="Anantharaman K."/>
            <person name="Lane K.R."/>
            <person name="Thomas B.C."/>
            <person name="Pan C."/>
            <person name="Northen T.R."/>
            <person name="Banfield J.F."/>
        </authorList>
    </citation>
    <scope>NUCLEOTIDE SEQUENCE [LARGE SCALE GENOMIC DNA]</scope>
    <source>
        <strain evidence="10">NP_8</strain>
    </source>
</reference>
<evidence type="ECO:0000256" key="6">
    <source>
        <dbReference type="PROSITE-ProRule" id="PRU10099"/>
    </source>
</evidence>
<dbReference type="InterPro" id="IPR027474">
    <property type="entry name" value="L-asparaginase_N"/>
</dbReference>
<feature type="domain" description="L-asparaginase N-terminal" evidence="8">
    <location>
        <begin position="3"/>
        <end position="188"/>
    </location>
</feature>
<evidence type="ECO:0000256" key="4">
    <source>
        <dbReference type="ARBA" id="ARBA00049366"/>
    </source>
</evidence>
<dbReference type="EC" id="3.5.1.1" evidence="2"/>
<protein>
    <recommendedName>
        <fullName evidence="2">asparaginase</fullName>
        <ecNumber evidence="2">3.5.1.1</ecNumber>
    </recommendedName>
</protein>
<feature type="active site" evidence="7">
    <location>
        <position position="88"/>
    </location>
</feature>
<dbReference type="Gene3D" id="3.40.50.1170">
    <property type="entry name" value="L-asparaginase, N-terminal domain"/>
    <property type="match status" value="1"/>
</dbReference>
<dbReference type="CDD" id="cd08964">
    <property type="entry name" value="L-asparaginase_II"/>
    <property type="match status" value="1"/>
</dbReference>
<dbReference type="SFLD" id="SFLDS00057">
    <property type="entry name" value="Glutaminase/Asparaginase"/>
    <property type="match status" value="1"/>
</dbReference>
<dbReference type="Pfam" id="PF00710">
    <property type="entry name" value="Asparaginase"/>
    <property type="match status" value="1"/>
</dbReference>
<feature type="domain" description="Asparaginase/glutaminase C-terminal" evidence="9">
    <location>
        <begin position="205"/>
        <end position="320"/>
    </location>
</feature>
<sequence>MKRVVVLTTGGTISTRDVDGSGAKPALRGQDLLKEIPGLGAVADVEVAELAFVPGAFMTLETMRQMSERARQIVAQPQVAGLVITHGTDTLEESAYLLYLTVDTEKPVVFTGAMRNASQIGFDGYRNLYDAIRVAASETARGLGTLVVLNEEIHSARWVTKTNGQKEDTYESPATGPLGIVYGDGPHVFGRSLPRTVLPPRMEKQVDLIRLCVDCDDKFLRCAADAGTRGLVLEVFGGGRVNPPLLPALDRALAGGMMVVATTRCITGNMWDMYGYEGAFRDLQRRGVVFAHELPGHKARLKLMLVLGNGLSRAQAGEYFAET</sequence>
<dbReference type="Pfam" id="PF17763">
    <property type="entry name" value="Asparaginase_C"/>
    <property type="match status" value="1"/>
</dbReference>
<dbReference type="PIRSF" id="PIRSF500176">
    <property type="entry name" value="L_ASNase"/>
    <property type="match status" value="1"/>
</dbReference>
<comment type="similarity">
    <text evidence="1">Belongs to the asparaginase 1 family.</text>
</comment>
<keyword evidence="3" id="KW-0378">Hydrolase</keyword>
<dbReference type="PROSITE" id="PS00144">
    <property type="entry name" value="ASN_GLN_ASE_1"/>
    <property type="match status" value="1"/>
</dbReference>
<dbReference type="InterPro" id="IPR027475">
    <property type="entry name" value="Asparaginase/glutaminase_AS2"/>
</dbReference>
<dbReference type="InterPro" id="IPR004550">
    <property type="entry name" value="AsnASE_II"/>
</dbReference>
<evidence type="ECO:0000259" key="9">
    <source>
        <dbReference type="Pfam" id="PF17763"/>
    </source>
</evidence>
<evidence type="ECO:0000256" key="7">
    <source>
        <dbReference type="PROSITE-ProRule" id="PRU10100"/>
    </source>
</evidence>
<dbReference type="InterPro" id="IPR027473">
    <property type="entry name" value="L-asparaginase_C"/>
</dbReference>
<evidence type="ECO:0000313" key="10">
    <source>
        <dbReference type="EMBL" id="TMI76745.1"/>
    </source>
</evidence>
<dbReference type="InterPro" id="IPR037152">
    <property type="entry name" value="L-asparaginase_N_sf"/>
</dbReference>
<comment type="caution">
    <text evidence="10">The sequence shown here is derived from an EMBL/GenBank/DDBJ whole genome shotgun (WGS) entry which is preliminary data.</text>
</comment>
<dbReference type="SUPFAM" id="SSF53774">
    <property type="entry name" value="Glutaminase/Asparaginase"/>
    <property type="match status" value="1"/>
</dbReference>
<comment type="catalytic activity">
    <reaction evidence="4">
        <text>L-asparagine + H2O = L-aspartate + NH4(+)</text>
        <dbReference type="Rhea" id="RHEA:21016"/>
        <dbReference type="ChEBI" id="CHEBI:15377"/>
        <dbReference type="ChEBI" id="CHEBI:28938"/>
        <dbReference type="ChEBI" id="CHEBI:29991"/>
        <dbReference type="ChEBI" id="CHEBI:58048"/>
        <dbReference type="EC" id="3.5.1.1"/>
    </reaction>
</comment>
<organism evidence="10 11">
    <name type="scientific">Candidatus Segetimicrobium genomatis</name>
    <dbReference type="NCBI Taxonomy" id="2569760"/>
    <lineage>
        <taxon>Bacteria</taxon>
        <taxon>Bacillati</taxon>
        <taxon>Candidatus Sysuimicrobiota</taxon>
        <taxon>Candidatus Sysuimicrobiia</taxon>
        <taxon>Candidatus Sysuimicrobiales</taxon>
        <taxon>Candidatus Segetimicrobiaceae</taxon>
        <taxon>Candidatus Segetimicrobium</taxon>
    </lineage>
</organism>
<dbReference type="InterPro" id="IPR020827">
    <property type="entry name" value="Asparaginase/glutaminase_AS1"/>
</dbReference>
<dbReference type="InterPro" id="IPR036152">
    <property type="entry name" value="Asp/glu_Ase-like_sf"/>
</dbReference>
<dbReference type="Proteomes" id="UP000318834">
    <property type="component" value="Unassembled WGS sequence"/>
</dbReference>
<feature type="active site" description="O-isoaspartyl threonine intermediate" evidence="5">
    <location>
        <position position="12"/>
    </location>
</feature>
<evidence type="ECO:0000256" key="2">
    <source>
        <dbReference type="ARBA" id="ARBA00012920"/>
    </source>
</evidence>
<dbReference type="GO" id="GO:0004067">
    <property type="term" value="F:asparaginase activity"/>
    <property type="evidence" value="ECO:0007669"/>
    <property type="project" value="UniProtKB-UniRule"/>
</dbReference>
<dbReference type="AlphaFoldDB" id="A0A537IZR0"/>
<feature type="active site" evidence="6">
    <location>
        <position position="12"/>
    </location>
</feature>
<dbReference type="GO" id="GO:0006528">
    <property type="term" value="P:asparagine metabolic process"/>
    <property type="evidence" value="ECO:0007669"/>
    <property type="project" value="InterPro"/>
</dbReference>
<evidence type="ECO:0000256" key="5">
    <source>
        <dbReference type="PIRSR" id="PIRSR001220-1"/>
    </source>
</evidence>
<evidence type="ECO:0000259" key="8">
    <source>
        <dbReference type="Pfam" id="PF00710"/>
    </source>
</evidence>
<dbReference type="InterPro" id="IPR006034">
    <property type="entry name" value="Asparaginase/glutaminase-like"/>
</dbReference>
<dbReference type="InterPro" id="IPR040919">
    <property type="entry name" value="Asparaginase_C"/>
</dbReference>
<evidence type="ECO:0000256" key="3">
    <source>
        <dbReference type="ARBA" id="ARBA00022801"/>
    </source>
</evidence>
<name>A0A537IZR0_9BACT</name>
<accession>A0A537IZR0</accession>
<proteinExistence type="inferred from homology"/>
<dbReference type="PANTHER" id="PTHR11707:SF28">
    <property type="entry name" value="60 KDA LYSOPHOSPHOLIPASE"/>
    <property type="match status" value="1"/>
</dbReference>
<dbReference type="FunFam" id="3.40.50.1170:FF:000001">
    <property type="entry name" value="L-asparaginase 2"/>
    <property type="match status" value="1"/>
</dbReference>
<gene>
    <name evidence="10" type="ORF">E6H05_02765</name>
</gene>
<evidence type="ECO:0000313" key="11">
    <source>
        <dbReference type="Proteomes" id="UP000318834"/>
    </source>
</evidence>
<dbReference type="PROSITE" id="PS00917">
    <property type="entry name" value="ASN_GLN_ASE_2"/>
    <property type="match status" value="1"/>
</dbReference>